<dbReference type="EMBL" id="CP019082">
    <property type="protein sequence ID" value="APW63767.1"/>
    <property type="molecule type" value="Genomic_DNA"/>
</dbReference>
<dbReference type="Proteomes" id="UP000186309">
    <property type="component" value="Chromosome"/>
</dbReference>
<keyword evidence="2" id="KW-1185">Reference proteome</keyword>
<name>A0A1U7CXU3_9BACT</name>
<evidence type="ECO:0000313" key="1">
    <source>
        <dbReference type="EMBL" id="APW63767.1"/>
    </source>
</evidence>
<gene>
    <name evidence="1" type="ORF">BSF38_05343</name>
</gene>
<dbReference type="KEGG" id="pbor:BSF38_05343"/>
<sequence length="112" mass="12623">MAILEKHVSPDGRLRFLVSVDPDGDLSLGFDGFPWHTHADILASLSGLPQPEAVRRFVDDLLNDRSLVALWGVPGEVRDVWVTEEPARDAVYPIEGETIELRYWSSRPWIVS</sequence>
<accession>A0A1U7CXU3</accession>
<reference evidence="2" key="1">
    <citation type="submission" date="2016-12" db="EMBL/GenBank/DDBJ databases">
        <title>Comparative genomics of four Isosphaeraceae planctomycetes: a common pool of plasmids and glycoside hydrolase genes.</title>
        <authorList>
            <person name="Ivanova A."/>
        </authorList>
    </citation>
    <scope>NUCLEOTIDE SEQUENCE [LARGE SCALE GENOMIC DNA]</scope>
    <source>
        <strain evidence="2">PX4</strain>
    </source>
</reference>
<dbReference type="OrthoDB" id="8235474at2"/>
<protein>
    <submittedName>
        <fullName evidence="1">Uncharacterized protein</fullName>
    </submittedName>
</protein>
<organism evidence="1 2">
    <name type="scientific">Paludisphaera borealis</name>
    <dbReference type="NCBI Taxonomy" id="1387353"/>
    <lineage>
        <taxon>Bacteria</taxon>
        <taxon>Pseudomonadati</taxon>
        <taxon>Planctomycetota</taxon>
        <taxon>Planctomycetia</taxon>
        <taxon>Isosphaerales</taxon>
        <taxon>Isosphaeraceae</taxon>
        <taxon>Paludisphaera</taxon>
    </lineage>
</organism>
<proteinExistence type="predicted"/>
<dbReference type="RefSeq" id="WP_076350078.1">
    <property type="nucleotide sequence ID" value="NZ_CP019082.1"/>
</dbReference>
<evidence type="ECO:0000313" key="2">
    <source>
        <dbReference type="Proteomes" id="UP000186309"/>
    </source>
</evidence>
<dbReference type="AlphaFoldDB" id="A0A1U7CXU3"/>